<dbReference type="PANTHER" id="PTHR11903:SF39">
    <property type="entry name" value="PROSTAGLANDIN G_H SYNTHASE 2-LIKE"/>
    <property type="match status" value="1"/>
</dbReference>
<keyword evidence="1" id="KW-0479">Metal-binding</keyword>
<dbReference type="GO" id="GO:0006631">
    <property type="term" value="P:fatty acid metabolic process"/>
    <property type="evidence" value="ECO:0007669"/>
    <property type="project" value="UniProtKB-ARBA"/>
</dbReference>
<dbReference type="Pfam" id="PF03098">
    <property type="entry name" value="An_peroxidase"/>
    <property type="match status" value="1"/>
</dbReference>
<keyword evidence="6" id="KW-0575">Peroxidase</keyword>
<feature type="compositionally biased region" description="Basic and acidic residues" evidence="5">
    <location>
        <begin position="67"/>
        <end position="77"/>
    </location>
</feature>
<dbReference type="Gene3D" id="1.10.640.10">
    <property type="entry name" value="Haem peroxidase domain superfamily, animal type"/>
    <property type="match status" value="1"/>
</dbReference>
<comment type="caution">
    <text evidence="6">The sequence shown here is derived from an EMBL/GenBank/DDBJ whole genome shotgun (WGS) entry which is preliminary data.</text>
</comment>
<dbReference type="AlphaFoldDB" id="A0A2A2TJD0"/>
<sequence>MARDTSRDGFLNRLELFVLTNFAGLWGLVQRNRWLNRWVNRFLTNLTVYKVATRPYPFSLMTLDDHIPDTDKPKKPETYTSWDSLSDRTYTGRHLPPDPQFNQQPTLPEPEAVSVLFQKREGETIYSKKSTLLFPYWAQWFTDGFLRTERRNRLRNTSNHLIDLAPVYGLNRKTTHLLRSFEGGKLKSQRINNEEYPLFIYEDPETGVIKEEFKNLYEPLNEEMRLPPERKANLFAMGVERANVQIGYVMLNVICLREHNRICDVLAGAYPSWDDERLFQTARNILMVTIMKIVIEDYVNHITPYHFQVIFDPQSFPNEKWNRQNWMSIEFNFVYRWHSALPETFVYAGERMSITHSLWNNQLILDRGIGALLQETSAQPTSKIGLFNTPDFLIRSAEEPTIKLGRQSQLASYNDYREAYQFPRLTRFNQITGDVQTQVLLQQLYGDVNNVELYVGLFAEDVPENALLGPLSTRLIAIDALSHVLTNPLLAENVYNKETFSAVGWEIIQETKTLSDLVNRNVLAGDEDFNITFYQRRD</sequence>
<gene>
    <name evidence="6" type="ORF">CK510_11915</name>
</gene>
<dbReference type="OrthoDB" id="9765610at2"/>
<keyword evidence="4" id="KW-0408">Iron</keyword>
<reference evidence="6 7" key="1">
    <citation type="submission" date="2017-08" db="EMBL/GenBank/DDBJ databases">
        <title>Draft genome sequence of filamentous cyanobacterium Calothrix elsteri CCALA 953.</title>
        <authorList>
            <person name="Gagunashvili A.N."/>
            <person name="Elster J."/>
            <person name="Andresson O.S."/>
        </authorList>
    </citation>
    <scope>NUCLEOTIDE SEQUENCE [LARGE SCALE GENOMIC DNA]</scope>
    <source>
        <strain evidence="6 7">CCALA 953</strain>
    </source>
</reference>
<evidence type="ECO:0000256" key="1">
    <source>
        <dbReference type="ARBA" id="ARBA00022723"/>
    </source>
</evidence>
<keyword evidence="7" id="KW-1185">Reference proteome</keyword>
<dbReference type="InterPro" id="IPR019791">
    <property type="entry name" value="Haem_peroxidase_animal"/>
</dbReference>
<accession>A0A2A2TJD0</accession>
<dbReference type="GO" id="GO:0046872">
    <property type="term" value="F:metal ion binding"/>
    <property type="evidence" value="ECO:0007669"/>
    <property type="project" value="UniProtKB-KW"/>
</dbReference>
<keyword evidence="2" id="KW-0223">Dioxygenase</keyword>
<dbReference type="RefSeq" id="WP_095721912.1">
    <property type="nucleotide sequence ID" value="NZ_NTFS01000108.1"/>
</dbReference>
<dbReference type="PROSITE" id="PS50292">
    <property type="entry name" value="PEROXIDASE_3"/>
    <property type="match status" value="1"/>
</dbReference>
<dbReference type="EMBL" id="NTFS01000108">
    <property type="protein sequence ID" value="PAX54886.1"/>
    <property type="molecule type" value="Genomic_DNA"/>
</dbReference>
<dbReference type="PANTHER" id="PTHR11903">
    <property type="entry name" value="PROSTAGLANDIN G/H SYNTHASE"/>
    <property type="match status" value="1"/>
</dbReference>
<evidence type="ECO:0000256" key="3">
    <source>
        <dbReference type="ARBA" id="ARBA00023002"/>
    </source>
</evidence>
<feature type="region of interest" description="Disordered" evidence="5">
    <location>
        <begin position="67"/>
        <end position="87"/>
    </location>
</feature>
<feature type="compositionally biased region" description="Polar residues" evidence="5">
    <location>
        <begin position="78"/>
        <end position="87"/>
    </location>
</feature>
<dbReference type="GO" id="GO:0016702">
    <property type="term" value="F:oxidoreductase activity, acting on single donors with incorporation of molecular oxygen, incorporation of two atoms of oxygen"/>
    <property type="evidence" value="ECO:0007669"/>
    <property type="project" value="TreeGrafter"/>
</dbReference>
<dbReference type="GO" id="GO:0005737">
    <property type="term" value="C:cytoplasm"/>
    <property type="evidence" value="ECO:0007669"/>
    <property type="project" value="TreeGrafter"/>
</dbReference>
<dbReference type="InterPro" id="IPR037120">
    <property type="entry name" value="Haem_peroxidase_sf_animal"/>
</dbReference>
<dbReference type="GO" id="GO:0004601">
    <property type="term" value="F:peroxidase activity"/>
    <property type="evidence" value="ECO:0007669"/>
    <property type="project" value="UniProtKB-KW"/>
</dbReference>
<evidence type="ECO:0000313" key="6">
    <source>
        <dbReference type="EMBL" id="PAX54886.1"/>
    </source>
</evidence>
<proteinExistence type="predicted"/>
<dbReference type="PROSITE" id="PS00018">
    <property type="entry name" value="EF_HAND_1"/>
    <property type="match status" value="1"/>
</dbReference>
<dbReference type="GO" id="GO:0006979">
    <property type="term" value="P:response to oxidative stress"/>
    <property type="evidence" value="ECO:0007669"/>
    <property type="project" value="InterPro"/>
</dbReference>
<evidence type="ECO:0000313" key="7">
    <source>
        <dbReference type="Proteomes" id="UP000218238"/>
    </source>
</evidence>
<evidence type="ECO:0000256" key="2">
    <source>
        <dbReference type="ARBA" id="ARBA00022964"/>
    </source>
</evidence>
<dbReference type="Proteomes" id="UP000218238">
    <property type="component" value="Unassembled WGS sequence"/>
</dbReference>
<dbReference type="CDD" id="cd09816">
    <property type="entry name" value="prostaglandin_endoperoxide_synthase"/>
    <property type="match status" value="1"/>
</dbReference>
<dbReference type="GO" id="GO:0004666">
    <property type="term" value="F:prostaglandin-endoperoxide synthase activity"/>
    <property type="evidence" value="ECO:0007669"/>
    <property type="project" value="TreeGrafter"/>
</dbReference>
<keyword evidence="3" id="KW-0560">Oxidoreductase</keyword>
<dbReference type="InterPro" id="IPR018247">
    <property type="entry name" value="EF_Hand_1_Ca_BS"/>
</dbReference>
<name>A0A2A2TJD0_9CYAN</name>
<dbReference type="SUPFAM" id="SSF48113">
    <property type="entry name" value="Heme-dependent peroxidases"/>
    <property type="match status" value="1"/>
</dbReference>
<dbReference type="GO" id="GO:0020037">
    <property type="term" value="F:heme binding"/>
    <property type="evidence" value="ECO:0007669"/>
    <property type="project" value="InterPro"/>
</dbReference>
<organism evidence="6 7">
    <name type="scientific">Brunnivagina elsteri CCALA 953</name>
    <dbReference type="NCBI Taxonomy" id="987040"/>
    <lineage>
        <taxon>Bacteria</taxon>
        <taxon>Bacillati</taxon>
        <taxon>Cyanobacteriota</taxon>
        <taxon>Cyanophyceae</taxon>
        <taxon>Nostocales</taxon>
        <taxon>Calotrichaceae</taxon>
        <taxon>Brunnivagina</taxon>
    </lineage>
</organism>
<evidence type="ECO:0000256" key="4">
    <source>
        <dbReference type="ARBA" id="ARBA00023004"/>
    </source>
</evidence>
<dbReference type="PRINTS" id="PR00457">
    <property type="entry name" value="ANPEROXIDASE"/>
</dbReference>
<protein>
    <submittedName>
        <fullName evidence="6">Heme peroxidase</fullName>
    </submittedName>
</protein>
<evidence type="ECO:0000256" key="5">
    <source>
        <dbReference type="SAM" id="MobiDB-lite"/>
    </source>
</evidence>
<dbReference type="InterPro" id="IPR010255">
    <property type="entry name" value="Haem_peroxidase_sf"/>
</dbReference>
<dbReference type="InterPro" id="IPR050783">
    <property type="entry name" value="Oxylipin_biosynth_metab"/>
</dbReference>